<name>A0A366DPZ4_9HYPH</name>
<dbReference type="PANTHER" id="PTHR30483:SF38">
    <property type="entry name" value="BLR7848 PROTEIN"/>
    <property type="match status" value="1"/>
</dbReference>
<dbReference type="PANTHER" id="PTHR30483">
    <property type="entry name" value="LEUCINE-SPECIFIC-BINDING PROTEIN"/>
    <property type="match status" value="1"/>
</dbReference>
<comment type="caution">
    <text evidence="8">The sequence shown here is derived from an EMBL/GenBank/DDBJ whole genome shotgun (WGS) entry which is preliminary data.</text>
</comment>
<gene>
    <name evidence="8" type="ORF">DFR47_10770</name>
</gene>
<dbReference type="OrthoDB" id="9791590at2"/>
<reference evidence="8 9" key="1">
    <citation type="submission" date="2018-06" db="EMBL/GenBank/DDBJ databases">
        <title>Genomic Encyclopedia of Type Strains, Phase IV (KMG-IV): sequencing the most valuable type-strain genomes for metagenomic binning, comparative biology and taxonomic classification.</title>
        <authorList>
            <person name="Goeker M."/>
        </authorList>
    </citation>
    <scope>NUCLEOTIDE SEQUENCE [LARGE SCALE GENOMIC DNA]</scope>
    <source>
        <strain evidence="8 9">DSM 25619</strain>
    </source>
</reference>
<sequence>MIKFLKTTVPATILALGLAGGWSAAQAEIRLGASISATGPAAFLGDPEAKTLEMLVAELNEKGGINGEQIKLVMYDDGGDANKARTFATRLIEDDEVVAIIGGTTTGTAMSILSVAEDAEIPFIALAGAIEIIKPVRAYTFKTPHTDRMACQKIYEDMGKRGITKIGLISGTDGFGASMEAQCKDVAKDYKIEIIVDETYDPKDADMTAQLTKIRNTGGIQAVLNPGFGQGPSIVTRNYHQLGIELPLYQSHGVASSGFIELAGKQAADGVRLPGTALLVADLLSKDDPQQPLVTAYKTKFEERYKMPVGTFGGYAHDALLIITDAVTRAGSAEPQAIRDAIEKTSGLAGATGIYTFSPEDHLGLDLSAFRMLEIKDGGWTLAE</sequence>
<dbReference type="PRINTS" id="PR00337">
    <property type="entry name" value="LEUILEVALBP"/>
</dbReference>
<dbReference type="Pfam" id="PF13458">
    <property type="entry name" value="Peripla_BP_6"/>
    <property type="match status" value="1"/>
</dbReference>
<dbReference type="CDD" id="cd06333">
    <property type="entry name" value="PBP1_ABC_RPA1789-like"/>
    <property type="match status" value="1"/>
</dbReference>
<keyword evidence="9" id="KW-1185">Reference proteome</keyword>
<accession>A0A366DPZ4</accession>
<dbReference type="Proteomes" id="UP000252893">
    <property type="component" value="Unassembled WGS sequence"/>
</dbReference>
<dbReference type="GO" id="GO:0006865">
    <property type="term" value="P:amino acid transport"/>
    <property type="evidence" value="ECO:0007669"/>
    <property type="project" value="UniProtKB-KW"/>
</dbReference>
<evidence type="ECO:0000256" key="6">
    <source>
        <dbReference type="SAM" id="SignalP"/>
    </source>
</evidence>
<dbReference type="InterPro" id="IPR028081">
    <property type="entry name" value="Leu-bd"/>
</dbReference>
<feature type="domain" description="Leucine-binding protein" evidence="7">
    <location>
        <begin position="28"/>
        <end position="364"/>
    </location>
</feature>
<dbReference type="InterPro" id="IPR051010">
    <property type="entry name" value="BCAA_transport"/>
</dbReference>
<comment type="function">
    <text evidence="1">Component of an amino-acid transport system.</text>
</comment>
<dbReference type="SUPFAM" id="SSF53822">
    <property type="entry name" value="Periplasmic binding protein-like I"/>
    <property type="match status" value="1"/>
</dbReference>
<dbReference type="AlphaFoldDB" id="A0A366DPZ4"/>
<dbReference type="Gene3D" id="3.40.50.2300">
    <property type="match status" value="2"/>
</dbReference>
<evidence type="ECO:0000259" key="7">
    <source>
        <dbReference type="Pfam" id="PF13458"/>
    </source>
</evidence>
<proteinExistence type="inferred from homology"/>
<keyword evidence="3" id="KW-0813">Transport</keyword>
<evidence type="ECO:0000256" key="1">
    <source>
        <dbReference type="ARBA" id="ARBA00003630"/>
    </source>
</evidence>
<evidence type="ECO:0000256" key="4">
    <source>
        <dbReference type="ARBA" id="ARBA00022729"/>
    </source>
</evidence>
<organism evidence="8 9">
    <name type="scientific">Pseudochrobactrum asaccharolyticum</name>
    <dbReference type="NCBI Taxonomy" id="354351"/>
    <lineage>
        <taxon>Bacteria</taxon>
        <taxon>Pseudomonadati</taxon>
        <taxon>Pseudomonadota</taxon>
        <taxon>Alphaproteobacteria</taxon>
        <taxon>Hyphomicrobiales</taxon>
        <taxon>Brucellaceae</taxon>
        <taxon>Pseudochrobactrum</taxon>
    </lineage>
</organism>
<dbReference type="EMBL" id="QNRH01000007">
    <property type="protein sequence ID" value="RBO92171.1"/>
    <property type="molecule type" value="Genomic_DNA"/>
</dbReference>
<protein>
    <submittedName>
        <fullName evidence="8">Amino acid/amide ABC transporter substrate-binding protein (HAAT family)</fullName>
    </submittedName>
</protein>
<evidence type="ECO:0000256" key="3">
    <source>
        <dbReference type="ARBA" id="ARBA00022448"/>
    </source>
</evidence>
<dbReference type="InterPro" id="IPR028082">
    <property type="entry name" value="Peripla_BP_I"/>
</dbReference>
<feature type="signal peptide" evidence="6">
    <location>
        <begin position="1"/>
        <end position="27"/>
    </location>
</feature>
<keyword evidence="5" id="KW-0029">Amino-acid transport</keyword>
<evidence type="ECO:0000313" key="8">
    <source>
        <dbReference type="EMBL" id="RBO92171.1"/>
    </source>
</evidence>
<comment type="similarity">
    <text evidence="2">Belongs to the leucine-binding protein family.</text>
</comment>
<evidence type="ECO:0000256" key="5">
    <source>
        <dbReference type="ARBA" id="ARBA00022970"/>
    </source>
</evidence>
<evidence type="ECO:0000256" key="2">
    <source>
        <dbReference type="ARBA" id="ARBA00010062"/>
    </source>
</evidence>
<dbReference type="InterPro" id="IPR000709">
    <property type="entry name" value="Leu_Ile_Val-bd"/>
</dbReference>
<evidence type="ECO:0000313" key="9">
    <source>
        <dbReference type="Proteomes" id="UP000252893"/>
    </source>
</evidence>
<keyword evidence="4 6" id="KW-0732">Signal</keyword>
<feature type="chain" id="PRO_5016596395" evidence="6">
    <location>
        <begin position="28"/>
        <end position="384"/>
    </location>
</feature>